<dbReference type="EMBL" id="JAGVSJ010000002">
    <property type="protein sequence ID" value="MBX8631256.1"/>
    <property type="molecule type" value="Genomic_DNA"/>
</dbReference>
<evidence type="ECO:0000313" key="2">
    <source>
        <dbReference type="EMBL" id="MBX8643767.1"/>
    </source>
</evidence>
<accession>A0A8J7YNB3</accession>
<proteinExistence type="predicted"/>
<dbReference type="Proteomes" id="UP000716004">
    <property type="component" value="Unassembled WGS sequence"/>
</dbReference>
<dbReference type="AlphaFoldDB" id="A0A8J7YNB3"/>
<comment type="caution">
    <text evidence="1">The sequence shown here is derived from an EMBL/GenBank/DDBJ whole genome shotgun (WGS) entry which is preliminary data.</text>
</comment>
<dbReference type="EMBL" id="JAHEAC010000019">
    <property type="protein sequence ID" value="MBX8643767.1"/>
    <property type="molecule type" value="Genomic_DNA"/>
</dbReference>
<organism evidence="1 3">
    <name type="scientific">Candidatus Sysuiplasma superficiale</name>
    <dbReference type="NCBI Taxonomy" id="2823368"/>
    <lineage>
        <taxon>Archaea</taxon>
        <taxon>Methanobacteriati</taxon>
        <taxon>Thermoplasmatota</taxon>
        <taxon>Thermoplasmata</taxon>
        <taxon>Candidatus Sysuiplasmatales</taxon>
        <taxon>Candidatus Sysuiplasmataceae</taxon>
        <taxon>Candidatus Sysuiplasma</taxon>
    </lineage>
</organism>
<name>A0A8J7YNB3_9ARCH</name>
<evidence type="ECO:0000313" key="1">
    <source>
        <dbReference type="EMBL" id="MBX8631256.1"/>
    </source>
</evidence>
<gene>
    <name evidence="1" type="ORF">J9259_01845</name>
    <name evidence="2" type="ORF">KIY12_03475</name>
</gene>
<evidence type="ECO:0000313" key="3">
    <source>
        <dbReference type="Proteomes" id="UP000716004"/>
    </source>
</evidence>
<reference evidence="1" key="1">
    <citation type="submission" date="2021-04" db="EMBL/GenBank/DDBJ databases">
        <title>Genomic insights into ecological role and evolution of a novel Thermoplasmata order Candidatus Sysuiplasmatales.</title>
        <authorList>
            <person name="Yuan Y."/>
        </authorList>
    </citation>
    <scope>NUCLEOTIDE SEQUENCE</scope>
    <source>
        <strain evidence="2">TUT19-bin139</strain>
        <strain evidence="1">YP2-bin.285</strain>
    </source>
</reference>
<dbReference type="Proteomes" id="UP000750197">
    <property type="component" value="Unassembled WGS sequence"/>
</dbReference>
<sequence>MCRFCSDEKCGCECIYPERIRRELRNAYSQNQIDLDRCIITCIKCRHVIIYNVPAMHQSSSEPALS</sequence>
<protein>
    <submittedName>
        <fullName evidence="1">Uncharacterized protein</fullName>
    </submittedName>
</protein>